<proteinExistence type="predicted"/>
<evidence type="ECO:0000313" key="2">
    <source>
        <dbReference type="EMBL" id="KPA77196.1"/>
    </source>
</evidence>
<comment type="caution">
    <text evidence="2">The sequence shown here is derived from an EMBL/GenBank/DDBJ whole genome shotgun (WGS) entry which is preliminary data.</text>
</comment>
<organism evidence="2 3">
    <name type="scientific">Leptomonas pyrrhocoris</name>
    <name type="common">Firebug parasite</name>
    <dbReference type="NCBI Taxonomy" id="157538"/>
    <lineage>
        <taxon>Eukaryota</taxon>
        <taxon>Discoba</taxon>
        <taxon>Euglenozoa</taxon>
        <taxon>Kinetoplastea</taxon>
        <taxon>Metakinetoplastina</taxon>
        <taxon>Trypanosomatida</taxon>
        <taxon>Trypanosomatidae</taxon>
        <taxon>Leishmaniinae</taxon>
        <taxon>Leptomonas</taxon>
    </lineage>
</organism>
<dbReference type="RefSeq" id="XP_015655635.1">
    <property type="nucleotide sequence ID" value="XM_015805629.1"/>
</dbReference>
<protein>
    <submittedName>
        <fullName evidence="2">Uncharacterized protein</fullName>
    </submittedName>
</protein>
<feature type="compositionally biased region" description="Basic and acidic residues" evidence="1">
    <location>
        <begin position="286"/>
        <end position="299"/>
    </location>
</feature>
<sequence length="305" mass="34085">MGLFGKDRAGTFKATDGSGRRFTWTVKKFSDYEPGMTLDSDNVTCFSKTKFHLHMSLGSSGDVGVYIHYKKPPIPKYSYYFENSKKQVLRQHTAHTIPTDSERCGHWNVCNHNDMKDFLGEEDTLYVHFAFDDDNIVVKRMPEKNTLSVMWTIPNLNEQNVNPFSSQGFFIDSTLLVARIDVKRSNADTMAKCDPADINTYIIFLFCRKGKVPPHSVDLIDASGNSYFRAERNEDGTAQTVMVDSQLVQTNTAKSGILFVKFEFFSGGNPLESLGMGGGAPAPSGGEDRTVELGSKKEAYNVMDD</sequence>
<dbReference type="GeneID" id="26907397"/>
<dbReference type="VEuPathDB" id="TriTrypDB:LpyrH10_17_0430"/>
<dbReference type="Proteomes" id="UP000037923">
    <property type="component" value="Unassembled WGS sequence"/>
</dbReference>
<reference evidence="2 3" key="1">
    <citation type="submission" date="2015-07" db="EMBL/GenBank/DDBJ databases">
        <title>High-quality genome of monoxenous trypanosomatid Leptomonas pyrrhocoris.</title>
        <authorList>
            <person name="Flegontov P."/>
            <person name="Butenko A."/>
            <person name="Firsov S."/>
            <person name="Vlcek C."/>
            <person name="Logacheva M.D."/>
            <person name="Field M."/>
            <person name="Filatov D."/>
            <person name="Flegontova O."/>
            <person name="Gerasimov E."/>
            <person name="Jackson A.P."/>
            <person name="Kelly S."/>
            <person name="Opperdoes F."/>
            <person name="O'Reilly A."/>
            <person name="Votypka J."/>
            <person name="Yurchenko V."/>
            <person name="Lukes J."/>
        </authorList>
    </citation>
    <scope>NUCLEOTIDE SEQUENCE [LARGE SCALE GENOMIC DNA]</scope>
    <source>
        <strain evidence="2">H10</strain>
    </source>
</reference>
<name>A0A0M9FWA0_LEPPY</name>
<keyword evidence="3" id="KW-1185">Reference proteome</keyword>
<dbReference type="OMA" id="MRQHTAH"/>
<dbReference type="EMBL" id="LGTL01000017">
    <property type="protein sequence ID" value="KPA77196.1"/>
    <property type="molecule type" value="Genomic_DNA"/>
</dbReference>
<gene>
    <name evidence="2" type="ORF">ABB37_07111</name>
</gene>
<evidence type="ECO:0000313" key="3">
    <source>
        <dbReference type="Proteomes" id="UP000037923"/>
    </source>
</evidence>
<accession>A0A0M9FWA0</accession>
<feature type="region of interest" description="Disordered" evidence="1">
    <location>
        <begin position="275"/>
        <end position="305"/>
    </location>
</feature>
<evidence type="ECO:0000256" key="1">
    <source>
        <dbReference type="SAM" id="MobiDB-lite"/>
    </source>
</evidence>
<dbReference type="AlphaFoldDB" id="A0A0M9FWA0"/>
<dbReference type="OrthoDB" id="260068at2759"/>